<evidence type="ECO:0000313" key="13">
    <source>
        <dbReference type="EMBL" id="KAK3094725.1"/>
    </source>
</evidence>
<keyword evidence="14" id="KW-1185">Reference proteome</keyword>
<feature type="signal peptide" evidence="11">
    <location>
        <begin position="1"/>
        <end position="24"/>
    </location>
</feature>
<dbReference type="SMART" id="SM00365">
    <property type="entry name" value="LRR_SD22"/>
    <property type="match status" value="8"/>
</dbReference>
<dbReference type="PANTHER" id="PTHR45712:SF30">
    <property type="entry name" value="LRRNT DOMAIN-CONTAINING PROTEIN"/>
    <property type="match status" value="1"/>
</dbReference>
<dbReference type="PANTHER" id="PTHR45712">
    <property type="entry name" value="AGAP008170-PA"/>
    <property type="match status" value="1"/>
</dbReference>
<dbReference type="EMBL" id="VSWD01000008">
    <property type="protein sequence ID" value="KAK3094725.1"/>
    <property type="molecule type" value="Genomic_DNA"/>
</dbReference>
<evidence type="ECO:0000256" key="11">
    <source>
        <dbReference type="SAM" id="SignalP"/>
    </source>
</evidence>
<dbReference type="Gene3D" id="3.80.10.10">
    <property type="entry name" value="Ribonuclease Inhibitor"/>
    <property type="match status" value="6"/>
</dbReference>
<dbReference type="AlphaFoldDB" id="A0AA89BT33"/>
<keyword evidence="4" id="KW-0433">Leucine-rich repeat</keyword>
<evidence type="ECO:0000256" key="8">
    <source>
        <dbReference type="ARBA" id="ARBA00022989"/>
    </source>
</evidence>
<dbReference type="InterPro" id="IPR035897">
    <property type="entry name" value="Toll_tir_struct_dom_sf"/>
</dbReference>
<dbReference type="FunFam" id="3.80.10.10:FF:001164">
    <property type="entry name" value="GH01279p"/>
    <property type="match status" value="1"/>
</dbReference>
<name>A0AA89BT33_PINIB</name>
<dbReference type="Proteomes" id="UP001186944">
    <property type="component" value="Unassembled WGS sequence"/>
</dbReference>
<dbReference type="GO" id="GO:0007165">
    <property type="term" value="P:signal transduction"/>
    <property type="evidence" value="ECO:0007669"/>
    <property type="project" value="InterPro"/>
</dbReference>
<dbReference type="InterPro" id="IPR001611">
    <property type="entry name" value="Leu-rich_rpt"/>
</dbReference>
<dbReference type="PROSITE" id="PS51450">
    <property type="entry name" value="LRR"/>
    <property type="match status" value="8"/>
</dbReference>
<feature type="transmembrane region" description="Helical" evidence="10">
    <location>
        <begin position="982"/>
        <end position="1003"/>
    </location>
</feature>
<evidence type="ECO:0000256" key="1">
    <source>
        <dbReference type="ARBA" id="ARBA00004236"/>
    </source>
</evidence>
<comment type="caution">
    <text evidence="13">The sequence shown here is derived from an EMBL/GenBank/DDBJ whole genome shotgun (WGS) entry which is preliminary data.</text>
</comment>
<evidence type="ECO:0000256" key="6">
    <source>
        <dbReference type="ARBA" id="ARBA00022729"/>
    </source>
</evidence>
<dbReference type="SUPFAM" id="SSF52058">
    <property type="entry name" value="L domain-like"/>
    <property type="match status" value="3"/>
</dbReference>
<dbReference type="InterPro" id="IPR050333">
    <property type="entry name" value="SLRP"/>
</dbReference>
<protein>
    <recommendedName>
        <fullName evidence="12">TIR domain-containing protein</fullName>
    </recommendedName>
</protein>
<organism evidence="13 14">
    <name type="scientific">Pinctada imbricata</name>
    <name type="common">Atlantic pearl-oyster</name>
    <name type="synonym">Pinctada martensii</name>
    <dbReference type="NCBI Taxonomy" id="66713"/>
    <lineage>
        <taxon>Eukaryota</taxon>
        <taxon>Metazoa</taxon>
        <taxon>Spiralia</taxon>
        <taxon>Lophotrochozoa</taxon>
        <taxon>Mollusca</taxon>
        <taxon>Bivalvia</taxon>
        <taxon>Autobranchia</taxon>
        <taxon>Pteriomorphia</taxon>
        <taxon>Pterioida</taxon>
        <taxon>Pterioidea</taxon>
        <taxon>Pteriidae</taxon>
        <taxon>Pinctada</taxon>
    </lineage>
</organism>
<evidence type="ECO:0000256" key="4">
    <source>
        <dbReference type="ARBA" id="ARBA00022614"/>
    </source>
</evidence>
<evidence type="ECO:0000313" key="14">
    <source>
        <dbReference type="Proteomes" id="UP001186944"/>
    </source>
</evidence>
<dbReference type="SMART" id="SM00369">
    <property type="entry name" value="LRR_TYP"/>
    <property type="match status" value="20"/>
</dbReference>
<keyword evidence="8 10" id="KW-1133">Transmembrane helix</keyword>
<dbReference type="PROSITE" id="PS50104">
    <property type="entry name" value="TIR"/>
    <property type="match status" value="1"/>
</dbReference>
<proteinExistence type="inferred from homology"/>
<dbReference type="Pfam" id="PF13855">
    <property type="entry name" value="LRR_8"/>
    <property type="match status" value="6"/>
</dbReference>
<dbReference type="InterPro" id="IPR000157">
    <property type="entry name" value="TIR_dom"/>
</dbReference>
<dbReference type="PROSITE" id="PS51257">
    <property type="entry name" value="PROKAR_LIPOPROTEIN"/>
    <property type="match status" value="1"/>
</dbReference>
<keyword evidence="5 10" id="KW-0812">Transmembrane</keyword>
<dbReference type="InterPro" id="IPR003591">
    <property type="entry name" value="Leu-rich_rpt_typical-subtyp"/>
</dbReference>
<evidence type="ECO:0000256" key="2">
    <source>
        <dbReference type="ARBA" id="ARBA00009634"/>
    </source>
</evidence>
<reference evidence="13" key="1">
    <citation type="submission" date="2019-08" db="EMBL/GenBank/DDBJ databases">
        <title>The improved chromosome-level genome for the pearl oyster Pinctada fucata martensii using PacBio sequencing and Hi-C.</title>
        <authorList>
            <person name="Zheng Z."/>
        </authorList>
    </citation>
    <scope>NUCLEOTIDE SEQUENCE</scope>
    <source>
        <strain evidence="13">ZZ-2019</strain>
        <tissue evidence="13">Adductor muscle</tissue>
    </source>
</reference>
<dbReference type="SUPFAM" id="SSF52047">
    <property type="entry name" value="RNI-like"/>
    <property type="match status" value="1"/>
</dbReference>
<keyword evidence="6 11" id="KW-0732">Signal</keyword>
<gene>
    <name evidence="13" type="ORF">FSP39_005467</name>
</gene>
<keyword evidence="3" id="KW-1003">Cell membrane</keyword>
<comment type="subcellular location">
    <subcellularLocation>
        <location evidence="1">Cell membrane</location>
    </subcellularLocation>
</comment>
<feature type="chain" id="PRO_5041671827" description="TIR domain-containing protein" evidence="11">
    <location>
        <begin position="25"/>
        <end position="1205"/>
    </location>
</feature>
<sequence length="1205" mass="137641">MVLRRKTTLTVAVLLFILSACVNTIEFKITWRPGKTEVLKYENSPISDCLYNSEDDVTKCMYIRKFKTIKDAWRYHPDTLQYISVRCQAQENYHSPRHVCICKDGSDAANPGQSQQHDKHYYCHIKQLTNRMFSKLSNLTALDLSDNLINNIAGDALDSVTSLMYLDLSRNPLRELSGSFLCDASTLRILLMENTHFTQFPTHIFDCKEPMVNLTYIDLSDNIMGSIPSRSFKNIPNVERLDLSSNNFSSFAINAFTGASALISLDLSENDLSVFPDGMCQSLPKLQYLFMAENRFKDFNVSVLSECVNLRYLNISVNNIGELKEQITSPSQVETLIFSRNRIKFISGSGFLSNARNLTELDLSLNMISEINSDAFGGLANLKTLNLSGNSLNESVNIGSILRPLTSLTKLDLSVNEFKVVMSGSFLGLTRLQQLSLSRNSIQRLEDKAFDGLGQLKVLDLRINSLTSLEPDVLNALKSLMLLDLSYNALLDLDNVKLPKSLIKVDAYNNRLAHFPNSFAHSKVQYINLKRNEIQDIFVTALQNITSVRHVDLSYNRLKNIAEGSFSSMTSLKALNLSHNELSLNLSKDIFLGLSSLTCLDLSFNRINKLQEIASFSSFANLEHLNLSRNSMTSVHDLLPNGVTMNNTKLMNLDLSNCGIEFIGKDVFDGFSGIKYVNMSHNKIRMFQPFQTQSRAVFNVLENPLACECNMKWLKTMPEKLRSYKLPKCIVYPLNKTRNVRDVLKGDFLCSQTDACPSVCRCYSSEPMGDIVTAECSSKLEVVPSTLPNTTVTLYLSGNNLTTLRFSTKEVAYFNTEVLYLNNSRIKYVESNFFTHFSKLKKLMLEHNDLTDIASDTFSPLLYLEELSLHHNRLVKLRADVIHDLKSLKMLDLRNNSMKYLEEDFLEEIDSLKYFKRIYLGENAWRCNCKNADFRKWIDSKKFIIYDRNNIKCGKSMMRYVDEDRFVCETETSVSHLDRKSLIISCVVVIVVFAILLTALLYYRRDILAALYTRFRWGCFRPGYTDGKMYDVFLMYDNNDAKSSEWVEDHLLPRLQRNQSYRVIIPNPANPRASDEEEELKQIYDCKCGVFVLSKYVTSNQFCNDCFERASRLSKSQEDFNLILLVLGDIDMALLDPEMRKILTSGNYITIRSRSVWDRLFYELPNPRTTSGPFREEDEVSESDVIIYSPPSTRPSNDYGTVLIQ</sequence>
<feature type="domain" description="TIR" evidence="12">
    <location>
        <begin position="1028"/>
        <end position="1164"/>
    </location>
</feature>
<comment type="similarity">
    <text evidence="2">Belongs to the Toll-like receptor family.</text>
</comment>
<evidence type="ECO:0000256" key="3">
    <source>
        <dbReference type="ARBA" id="ARBA00022475"/>
    </source>
</evidence>
<keyword evidence="9 10" id="KW-0472">Membrane</keyword>
<evidence type="ECO:0000256" key="10">
    <source>
        <dbReference type="SAM" id="Phobius"/>
    </source>
</evidence>
<dbReference type="SUPFAM" id="SSF52200">
    <property type="entry name" value="Toll/Interleukin receptor TIR domain"/>
    <property type="match status" value="1"/>
</dbReference>
<evidence type="ECO:0000256" key="9">
    <source>
        <dbReference type="ARBA" id="ARBA00023136"/>
    </source>
</evidence>
<evidence type="ECO:0000256" key="5">
    <source>
        <dbReference type="ARBA" id="ARBA00022692"/>
    </source>
</evidence>
<dbReference type="InterPro" id="IPR032675">
    <property type="entry name" value="LRR_dom_sf"/>
</dbReference>
<keyword evidence="7" id="KW-0677">Repeat</keyword>
<accession>A0AA89BT33</accession>
<dbReference type="FunFam" id="3.80.10.10:FF:001438">
    <property type="entry name" value="Uncharacterized protein"/>
    <property type="match status" value="1"/>
</dbReference>
<evidence type="ECO:0000256" key="7">
    <source>
        <dbReference type="ARBA" id="ARBA00022737"/>
    </source>
</evidence>
<dbReference type="GO" id="GO:0005886">
    <property type="term" value="C:plasma membrane"/>
    <property type="evidence" value="ECO:0007669"/>
    <property type="project" value="UniProtKB-SubCell"/>
</dbReference>
<evidence type="ECO:0000259" key="12">
    <source>
        <dbReference type="PROSITE" id="PS50104"/>
    </source>
</evidence>
<dbReference type="Gene3D" id="3.40.50.10140">
    <property type="entry name" value="Toll/interleukin-1 receptor homology (TIR) domain"/>
    <property type="match status" value="1"/>
</dbReference>